<organism evidence="3 4">
    <name type="scientific">Mycena belliarum</name>
    <dbReference type="NCBI Taxonomy" id="1033014"/>
    <lineage>
        <taxon>Eukaryota</taxon>
        <taxon>Fungi</taxon>
        <taxon>Dikarya</taxon>
        <taxon>Basidiomycota</taxon>
        <taxon>Agaricomycotina</taxon>
        <taxon>Agaricomycetes</taxon>
        <taxon>Agaricomycetidae</taxon>
        <taxon>Agaricales</taxon>
        <taxon>Marasmiineae</taxon>
        <taxon>Mycenaceae</taxon>
        <taxon>Mycena</taxon>
    </lineage>
</organism>
<dbReference type="Proteomes" id="UP001222325">
    <property type="component" value="Unassembled WGS sequence"/>
</dbReference>
<protein>
    <recommendedName>
        <fullName evidence="5">Secreted protein</fullName>
    </recommendedName>
</protein>
<evidence type="ECO:0008006" key="5">
    <source>
        <dbReference type="Google" id="ProtNLM"/>
    </source>
</evidence>
<evidence type="ECO:0000256" key="1">
    <source>
        <dbReference type="SAM" id="MobiDB-lite"/>
    </source>
</evidence>
<feature type="signal peptide" evidence="2">
    <location>
        <begin position="1"/>
        <end position="20"/>
    </location>
</feature>
<evidence type="ECO:0000313" key="4">
    <source>
        <dbReference type="Proteomes" id="UP001222325"/>
    </source>
</evidence>
<feature type="region of interest" description="Disordered" evidence="1">
    <location>
        <begin position="27"/>
        <end position="52"/>
    </location>
</feature>
<dbReference type="EMBL" id="JARJCN010000003">
    <property type="protein sequence ID" value="KAJ7102354.1"/>
    <property type="molecule type" value="Genomic_DNA"/>
</dbReference>
<name>A0AAD6UKU5_9AGAR</name>
<feature type="chain" id="PRO_5041949794" description="Secreted protein" evidence="2">
    <location>
        <begin position="21"/>
        <end position="79"/>
    </location>
</feature>
<comment type="caution">
    <text evidence="3">The sequence shown here is derived from an EMBL/GenBank/DDBJ whole genome shotgun (WGS) entry which is preliminary data.</text>
</comment>
<reference evidence="3" key="1">
    <citation type="submission" date="2023-03" db="EMBL/GenBank/DDBJ databases">
        <title>Massive genome expansion in bonnet fungi (Mycena s.s.) driven by repeated elements and novel gene families across ecological guilds.</title>
        <authorList>
            <consortium name="Lawrence Berkeley National Laboratory"/>
            <person name="Harder C.B."/>
            <person name="Miyauchi S."/>
            <person name="Viragh M."/>
            <person name="Kuo A."/>
            <person name="Thoen E."/>
            <person name="Andreopoulos B."/>
            <person name="Lu D."/>
            <person name="Skrede I."/>
            <person name="Drula E."/>
            <person name="Henrissat B."/>
            <person name="Morin E."/>
            <person name="Kohler A."/>
            <person name="Barry K."/>
            <person name="LaButti K."/>
            <person name="Morin E."/>
            <person name="Salamov A."/>
            <person name="Lipzen A."/>
            <person name="Mereny Z."/>
            <person name="Hegedus B."/>
            <person name="Baldrian P."/>
            <person name="Stursova M."/>
            <person name="Weitz H."/>
            <person name="Taylor A."/>
            <person name="Grigoriev I.V."/>
            <person name="Nagy L.G."/>
            <person name="Martin F."/>
            <person name="Kauserud H."/>
        </authorList>
    </citation>
    <scope>NUCLEOTIDE SEQUENCE</scope>
    <source>
        <strain evidence="3">CBHHK173m</strain>
    </source>
</reference>
<proteinExistence type="predicted"/>
<gene>
    <name evidence="3" type="ORF">B0H15DRAFT_327887</name>
</gene>
<evidence type="ECO:0000313" key="3">
    <source>
        <dbReference type="EMBL" id="KAJ7102354.1"/>
    </source>
</evidence>
<evidence type="ECO:0000256" key="2">
    <source>
        <dbReference type="SAM" id="SignalP"/>
    </source>
</evidence>
<feature type="compositionally biased region" description="Basic and acidic residues" evidence="1">
    <location>
        <begin position="28"/>
        <end position="45"/>
    </location>
</feature>
<keyword evidence="2" id="KW-0732">Signal</keyword>
<dbReference type="AlphaFoldDB" id="A0AAD6UKU5"/>
<accession>A0AAD6UKU5</accession>
<sequence length="79" mass="8840">MLFRCYLALLSLIAVASVAALPVVEPELPARDSSSNRDWRRDTRRTGTGPATSVTRCLPTLFSHMSFPSEPRCWLPHAR</sequence>
<keyword evidence="4" id="KW-1185">Reference proteome</keyword>